<feature type="region of interest" description="Disordered" evidence="1">
    <location>
        <begin position="24"/>
        <end position="52"/>
    </location>
</feature>
<feature type="compositionally biased region" description="Basic and acidic residues" evidence="1">
    <location>
        <begin position="83"/>
        <end position="95"/>
    </location>
</feature>
<dbReference type="EMBL" id="JANPWB010000010">
    <property type="protein sequence ID" value="KAJ1136689.1"/>
    <property type="molecule type" value="Genomic_DNA"/>
</dbReference>
<sequence>MTLALVGQQTLWNRLRQRGGQKCWSHVGNNPVRGAGDEEVPGGRNGPDSPTRWRNIRLKARTACQTGCSPLGLGADGEGLGPEPDRDQLGRHRQE</sequence>
<gene>
    <name evidence="2" type="ORF">NDU88_003104</name>
</gene>
<reference evidence="2" key="1">
    <citation type="journal article" date="2022" name="bioRxiv">
        <title>Sequencing and chromosome-scale assembly of the giantPleurodeles waltlgenome.</title>
        <authorList>
            <person name="Brown T."/>
            <person name="Elewa A."/>
            <person name="Iarovenko S."/>
            <person name="Subramanian E."/>
            <person name="Araus A.J."/>
            <person name="Petzold A."/>
            <person name="Susuki M."/>
            <person name="Suzuki K.-i.T."/>
            <person name="Hayashi T."/>
            <person name="Toyoda A."/>
            <person name="Oliveira C."/>
            <person name="Osipova E."/>
            <person name="Leigh N.D."/>
            <person name="Simon A."/>
            <person name="Yun M.H."/>
        </authorList>
    </citation>
    <scope>NUCLEOTIDE SEQUENCE</scope>
    <source>
        <strain evidence="2">20211129_DDA</strain>
        <tissue evidence="2">Liver</tissue>
    </source>
</reference>
<evidence type="ECO:0000313" key="3">
    <source>
        <dbReference type="Proteomes" id="UP001066276"/>
    </source>
</evidence>
<keyword evidence="3" id="KW-1185">Reference proteome</keyword>
<name>A0AAV7QAU8_PLEWA</name>
<dbReference type="AlphaFoldDB" id="A0AAV7QAU8"/>
<feature type="region of interest" description="Disordered" evidence="1">
    <location>
        <begin position="70"/>
        <end position="95"/>
    </location>
</feature>
<organism evidence="2 3">
    <name type="scientific">Pleurodeles waltl</name>
    <name type="common">Iberian ribbed newt</name>
    <dbReference type="NCBI Taxonomy" id="8319"/>
    <lineage>
        <taxon>Eukaryota</taxon>
        <taxon>Metazoa</taxon>
        <taxon>Chordata</taxon>
        <taxon>Craniata</taxon>
        <taxon>Vertebrata</taxon>
        <taxon>Euteleostomi</taxon>
        <taxon>Amphibia</taxon>
        <taxon>Batrachia</taxon>
        <taxon>Caudata</taxon>
        <taxon>Salamandroidea</taxon>
        <taxon>Salamandridae</taxon>
        <taxon>Pleurodelinae</taxon>
        <taxon>Pleurodeles</taxon>
    </lineage>
</organism>
<accession>A0AAV7QAU8</accession>
<comment type="caution">
    <text evidence="2">The sequence shown here is derived from an EMBL/GenBank/DDBJ whole genome shotgun (WGS) entry which is preliminary data.</text>
</comment>
<evidence type="ECO:0000313" key="2">
    <source>
        <dbReference type="EMBL" id="KAJ1136689.1"/>
    </source>
</evidence>
<protein>
    <submittedName>
        <fullName evidence="2">Uncharacterized protein</fullName>
    </submittedName>
</protein>
<dbReference type="Proteomes" id="UP001066276">
    <property type="component" value="Chromosome 6"/>
</dbReference>
<evidence type="ECO:0000256" key="1">
    <source>
        <dbReference type="SAM" id="MobiDB-lite"/>
    </source>
</evidence>
<proteinExistence type="predicted"/>